<reference evidence="2" key="1">
    <citation type="submission" date="2020-11" db="EMBL/GenBank/DDBJ databases">
        <authorList>
            <person name="Koelle M."/>
            <person name="Horta M.A.C."/>
            <person name="Nowrousian M."/>
            <person name="Ohm R.A."/>
            <person name="Benz P."/>
            <person name="Pilgard A."/>
        </authorList>
    </citation>
    <scope>NUCLEOTIDE SEQUENCE</scope>
    <source>
        <strain evidence="2">FPRL280</strain>
    </source>
</reference>
<comment type="caution">
    <text evidence="2">The sequence shown here is derived from an EMBL/GenBank/DDBJ whole genome shotgun (WGS) entry which is preliminary data.</text>
</comment>
<name>A0A8H7P9C1_9APHY</name>
<feature type="compositionally biased region" description="Polar residues" evidence="1">
    <location>
        <begin position="124"/>
        <end position="138"/>
    </location>
</feature>
<evidence type="ECO:0000313" key="3">
    <source>
        <dbReference type="Proteomes" id="UP000639403"/>
    </source>
</evidence>
<feature type="compositionally biased region" description="Pro residues" evidence="1">
    <location>
        <begin position="102"/>
        <end position="116"/>
    </location>
</feature>
<evidence type="ECO:0008006" key="4">
    <source>
        <dbReference type="Google" id="ProtNLM"/>
    </source>
</evidence>
<feature type="region of interest" description="Disordered" evidence="1">
    <location>
        <begin position="90"/>
        <end position="138"/>
    </location>
</feature>
<organism evidence="2 3">
    <name type="scientific">Rhodonia placenta</name>
    <dbReference type="NCBI Taxonomy" id="104341"/>
    <lineage>
        <taxon>Eukaryota</taxon>
        <taxon>Fungi</taxon>
        <taxon>Dikarya</taxon>
        <taxon>Basidiomycota</taxon>
        <taxon>Agaricomycotina</taxon>
        <taxon>Agaricomycetes</taxon>
        <taxon>Polyporales</taxon>
        <taxon>Adustoporiaceae</taxon>
        <taxon>Rhodonia</taxon>
    </lineage>
</organism>
<dbReference type="AlphaFoldDB" id="A0A8H7P9C1"/>
<proteinExistence type="predicted"/>
<dbReference type="PANTHER" id="PTHR28139">
    <property type="entry name" value="UPF0768 PROTEIN YBL029C-A"/>
    <property type="match status" value="1"/>
</dbReference>
<reference evidence="2" key="2">
    <citation type="journal article" name="Front. Microbiol.">
        <title>Degradative Capacity of Two Strains of Rhodonia placenta: From Phenotype to Genotype.</title>
        <authorList>
            <person name="Kolle M."/>
            <person name="Horta M.A.C."/>
            <person name="Nowrousian M."/>
            <person name="Ohm R.A."/>
            <person name="Benz J.P."/>
            <person name="Pilgard A."/>
        </authorList>
    </citation>
    <scope>NUCLEOTIDE SEQUENCE</scope>
    <source>
        <strain evidence="2">FPRL280</strain>
    </source>
</reference>
<evidence type="ECO:0000313" key="2">
    <source>
        <dbReference type="EMBL" id="KAF9820184.1"/>
    </source>
</evidence>
<dbReference type="Proteomes" id="UP000639403">
    <property type="component" value="Unassembled WGS sequence"/>
</dbReference>
<dbReference type="PANTHER" id="PTHR28139:SF1">
    <property type="entry name" value="UPF0768 PROTEIN YBL029C-A"/>
    <property type="match status" value="1"/>
</dbReference>
<gene>
    <name evidence="2" type="ORF">IEO21_01617</name>
</gene>
<feature type="compositionally biased region" description="Polar residues" evidence="1">
    <location>
        <begin position="92"/>
        <end position="101"/>
    </location>
</feature>
<evidence type="ECO:0000256" key="1">
    <source>
        <dbReference type="SAM" id="MobiDB-lite"/>
    </source>
</evidence>
<accession>A0A8H7P9C1</accession>
<dbReference type="EMBL" id="JADOXO010000012">
    <property type="protein sequence ID" value="KAF9820184.1"/>
    <property type="molecule type" value="Genomic_DNA"/>
</dbReference>
<sequence>MYACPCLVQVLERVIHVKIVGCPTRIKPDGDQTPRVCPRCNNASVTSAKSRLWFELCWVPLIPMRSERVWMCSICQWSVPIQPGWEPAVPNYNFQPGRPNQWQPPPSGYMAPPPNAYQPGYQPGYTSETTAQSPKPQA</sequence>
<protein>
    <recommendedName>
        <fullName evidence="4">Zinc-ribbon 15 domain-containing protein</fullName>
    </recommendedName>
</protein>